<evidence type="ECO:0000313" key="1">
    <source>
        <dbReference type="EMBL" id="CDR45348.1"/>
    </source>
</evidence>
<name>A0A061BEG5_CYBFA</name>
<proteinExistence type="predicted"/>
<sequence length="221" mass="25295">MVVGLTMTGARPLVWRWHSLCRIFGGVFKEFHESSEARHGGHEDGKRNIDEDGLNAMAGFDKHVEWSGFSQRAHFKSFGGYSGERGLLRGEMMRRIELDRCVNKEMRGVRVVVADQRWVRANDGVLYLSTGLTWNRVFVEEIVRVASWSKMFVHDQQTWLTRLNVKGGFPASTLDGCDPWPYESEMRFDRAYCAAKRTELSCCSYEIHSSPPMMSVLGSLY</sequence>
<protein>
    <submittedName>
        <fullName evidence="1">CYFA0S17e02179g1_1</fullName>
    </submittedName>
</protein>
<dbReference type="EMBL" id="LK052902">
    <property type="protein sequence ID" value="CDR45348.1"/>
    <property type="molecule type" value="Genomic_DNA"/>
</dbReference>
<accession>A0A061BEG5</accession>
<organism evidence="1">
    <name type="scientific">Cyberlindnera fabianii</name>
    <name type="common">Yeast</name>
    <name type="synonym">Hansenula fabianii</name>
    <dbReference type="NCBI Taxonomy" id="36022"/>
    <lineage>
        <taxon>Eukaryota</taxon>
        <taxon>Fungi</taxon>
        <taxon>Dikarya</taxon>
        <taxon>Ascomycota</taxon>
        <taxon>Saccharomycotina</taxon>
        <taxon>Saccharomycetes</taxon>
        <taxon>Phaffomycetales</taxon>
        <taxon>Phaffomycetaceae</taxon>
        <taxon>Cyberlindnera</taxon>
    </lineage>
</organism>
<dbReference type="AlphaFoldDB" id="A0A061BEG5"/>
<gene>
    <name evidence="1" type="ORF">CYFA0S_17e02179g</name>
</gene>
<reference evidence="1" key="1">
    <citation type="journal article" date="2014" name="Genome Announc.">
        <title>Genome sequence of the yeast Cyberlindnera fabianii (Hansenula fabianii).</title>
        <authorList>
            <person name="Freel K.C."/>
            <person name="Sarilar V."/>
            <person name="Neuveglise C."/>
            <person name="Devillers H."/>
            <person name="Friedrich A."/>
            <person name="Schacherer J."/>
        </authorList>
    </citation>
    <scope>NUCLEOTIDE SEQUENCE</scope>
    <source>
        <strain evidence="1">YJS4271</strain>
    </source>
</reference>